<dbReference type="EMBL" id="JARBDR010000018">
    <property type="protein sequence ID" value="KAJ8321777.1"/>
    <property type="molecule type" value="Genomic_DNA"/>
</dbReference>
<evidence type="ECO:0000259" key="6">
    <source>
        <dbReference type="PROSITE" id="PS50056"/>
    </source>
</evidence>
<sequence>MNIKLETDRENLCFSIKEFNVTNTETGEIRSINHFHFTAWPDHGTPDPIQLMLFHRRFMEIKSDQSGPPIIHCSAGIGRTGTFIALDALYKEGQKTGEIDVFRYVNTMRENRMNMIQTKEQYVVLHEALLEAFQFKDTSHTKEYFSKGIYENDKDIKEEFERLNRSKPVFDEKEAYKGAKEKVNQCKNRNNTILPVDRYRPYLMSHSPARTNYINAVILPSYQEHVGFLATQYPLPDTDVEWLPKDSEEMVCDSYTIQQTREPDICGETKETELVLRYEATERSIKLFQYQGWDITNDVPSSPNGILKLIEMVNSWKIAGEKGPITVICTDGAKCCGVFCLIYTIIQSMRYEDKVDIFQSVRLLQLRRPEFFSSLEQYRFCYNAVQEYLDSANIYYN</sequence>
<dbReference type="SMART" id="SM00194">
    <property type="entry name" value="PTPc"/>
    <property type="match status" value="1"/>
</dbReference>
<evidence type="ECO:0000256" key="2">
    <source>
        <dbReference type="ARBA" id="ARBA00013064"/>
    </source>
</evidence>
<dbReference type="InterPro" id="IPR050348">
    <property type="entry name" value="Protein-Tyr_Phosphatase"/>
</dbReference>
<dbReference type="Pfam" id="PF00102">
    <property type="entry name" value="Y_phosphatase"/>
    <property type="match status" value="3"/>
</dbReference>
<keyword evidence="8" id="KW-1185">Reference proteome</keyword>
<gene>
    <name evidence="7" type="ORF">KUTeg_000248</name>
</gene>
<dbReference type="EC" id="3.1.3.48" evidence="2"/>
<evidence type="ECO:0000256" key="3">
    <source>
        <dbReference type="ARBA" id="ARBA00022801"/>
    </source>
</evidence>
<dbReference type="InterPro" id="IPR000242">
    <property type="entry name" value="PTP_cat"/>
</dbReference>
<evidence type="ECO:0000313" key="8">
    <source>
        <dbReference type="Proteomes" id="UP001217089"/>
    </source>
</evidence>
<keyword evidence="3" id="KW-0378">Hydrolase</keyword>
<dbReference type="SUPFAM" id="SSF52799">
    <property type="entry name" value="(Phosphotyrosine protein) phosphatases II"/>
    <property type="match status" value="2"/>
</dbReference>
<organism evidence="7 8">
    <name type="scientific">Tegillarca granosa</name>
    <name type="common">Malaysian cockle</name>
    <name type="synonym">Anadara granosa</name>
    <dbReference type="NCBI Taxonomy" id="220873"/>
    <lineage>
        <taxon>Eukaryota</taxon>
        <taxon>Metazoa</taxon>
        <taxon>Spiralia</taxon>
        <taxon>Lophotrochozoa</taxon>
        <taxon>Mollusca</taxon>
        <taxon>Bivalvia</taxon>
        <taxon>Autobranchia</taxon>
        <taxon>Pteriomorphia</taxon>
        <taxon>Arcoida</taxon>
        <taxon>Arcoidea</taxon>
        <taxon>Arcidae</taxon>
        <taxon>Tegillarca</taxon>
    </lineage>
</organism>
<evidence type="ECO:0000313" key="7">
    <source>
        <dbReference type="EMBL" id="KAJ8321777.1"/>
    </source>
</evidence>
<feature type="domain" description="Tyrosine-protein phosphatase" evidence="5">
    <location>
        <begin position="1"/>
        <end position="132"/>
    </location>
</feature>
<accession>A0ABQ9G0G0</accession>
<protein>
    <recommendedName>
        <fullName evidence="2">protein-tyrosine-phosphatase</fullName>
        <ecNumber evidence="2">3.1.3.48</ecNumber>
    </recommendedName>
</protein>
<feature type="domain" description="Tyrosine-protein phosphatase" evidence="5">
    <location>
        <begin position="156"/>
        <end position="388"/>
    </location>
</feature>
<dbReference type="PANTHER" id="PTHR19134:SF562">
    <property type="entry name" value="PROTEIN-TYROSINE-PHOSPHATASE"/>
    <property type="match status" value="1"/>
</dbReference>
<dbReference type="InterPro" id="IPR016130">
    <property type="entry name" value="Tyr_Pase_AS"/>
</dbReference>
<evidence type="ECO:0000256" key="1">
    <source>
        <dbReference type="ARBA" id="ARBA00009580"/>
    </source>
</evidence>
<comment type="similarity">
    <text evidence="1">Belongs to the protein-tyrosine phosphatase family.</text>
</comment>
<dbReference type="PROSITE" id="PS00383">
    <property type="entry name" value="TYR_PHOSPHATASE_1"/>
    <property type="match status" value="1"/>
</dbReference>
<dbReference type="InterPro" id="IPR029021">
    <property type="entry name" value="Prot-tyrosine_phosphatase-like"/>
</dbReference>
<proteinExistence type="inferred from homology"/>
<dbReference type="Proteomes" id="UP001217089">
    <property type="component" value="Unassembled WGS sequence"/>
</dbReference>
<reference evidence="7 8" key="1">
    <citation type="submission" date="2022-12" db="EMBL/GenBank/DDBJ databases">
        <title>Chromosome-level genome of Tegillarca granosa.</title>
        <authorList>
            <person name="Kim J."/>
        </authorList>
    </citation>
    <scope>NUCLEOTIDE SEQUENCE [LARGE SCALE GENOMIC DNA]</scope>
    <source>
        <strain evidence="7">Teg-2019</strain>
        <tissue evidence="7">Adductor muscle</tissue>
    </source>
</reference>
<name>A0ABQ9G0G0_TEGGR</name>
<evidence type="ECO:0000256" key="4">
    <source>
        <dbReference type="ARBA" id="ARBA00022912"/>
    </source>
</evidence>
<feature type="domain" description="Tyrosine specific protein phosphatases" evidence="6">
    <location>
        <begin position="56"/>
        <end position="123"/>
    </location>
</feature>
<feature type="domain" description="Tyrosine specific protein phosphatases" evidence="6">
    <location>
        <begin position="307"/>
        <end position="379"/>
    </location>
</feature>
<comment type="caution">
    <text evidence="7">The sequence shown here is derived from an EMBL/GenBank/DDBJ whole genome shotgun (WGS) entry which is preliminary data.</text>
</comment>
<dbReference type="SMART" id="SM00404">
    <property type="entry name" value="PTPc_motif"/>
    <property type="match status" value="2"/>
</dbReference>
<dbReference type="PROSITE" id="PS50055">
    <property type="entry name" value="TYR_PHOSPHATASE_PTP"/>
    <property type="match status" value="2"/>
</dbReference>
<keyword evidence="4" id="KW-0904">Protein phosphatase</keyword>
<dbReference type="InterPro" id="IPR000387">
    <property type="entry name" value="Tyr_Pase_dom"/>
</dbReference>
<dbReference type="PANTHER" id="PTHR19134">
    <property type="entry name" value="RECEPTOR-TYPE TYROSINE-PROTEIN PHOSPHATASE"/>
    <property type="match status" value="1"/>
</dbReference>
<dbReference type="CDD" id="cd00047">
    <property type="entry name" value="PTPc"/>
    <property type="match status" value="2"/>
</dbReference>
<dbReference type="Gene3D" id="3.90.190.10">
    <property type="entry name" value="Protein tyrosine phosphatase superfamily"/>
    <property type="match status" value="3"/>
</dbReference>
<evidence type="ECO:0000259" key="5">
    <source>
        <dbReference type="PROSITE" id="PS50055"/>
    </source>
</evidence>
<dbReference type="PRINTS" id="PR00700">
    <property type="entry name" value="PRTYPHPHTASE"/>
</dbReference>
<dbReference type="InterPro" id="IPR003595">
    <property type="entry name" value="Tyr_Pase_cat"/>
</dbReference>
<dbReference type="PROSITE" id="PS50056">
    <property type="entry name" value="TYR_PHOSPHATASE_2"/>
    <property type="match status" value="2"/>
</dbReference>